<gene>
    <name evidence="1" type="ORF">G8759_15360</name>
</gene>
<dbReference type="InterPro" id="IPR029063">
    <property type="entry name" value="SAM-dependent_MTases_sf"/>
</dbReference>
<sequence length="334" mass="38826">MRVTTFVEKLKGLKPKRALANILYLLRYDLKQSFADTQTQLIQEQDYKLSLLKQEILYYKIKDYFANHPSDSFTEELQYLTKLGHVCVFPYVQTKTLADVAYGYDAAKQLPYVIHDNSKKLYFPRGWEPEQAKQTYLNYIQVENLLGGDYTAKSPHKYQSDTVFVKEGDVVIDVGAAEALFALDVVDKAEKVIIIESEPVWIEPLRATFEPYMNKVVLIHKRVSDRDSVQEVTLMSCLKRINPNRLFIKMDIEGYETTLIENNHDLFCADIDINVVCCTYHKADDAVTLKAYFDDLGYDTEFSDGCMLFYWDELMVPPFFRKGVLRASKQRHYI</sequence>
<dbReference type="KEGG" id="spib:G8759_15360"/>
<dbReference type="RefSeq" id="WP_167209399.1">
    <property type="nucleotide sequence ID" value="NZ_CP050063.1"/>
</dbReference>
<accession>A0A6G9ANB3</accession>
<evidence type="ECO:0008006" key="3">
    <source>
        <dbReference type="Google" id="ProtNLM"/>
    </source>
</evidence>
<dbReference type="Proteomes" id="UP000501802">
    <property type="component" value="Chromosome"/>
</dbReference>
<evidence type="ECO:0000313" key="1">
    <source>
        <dbReference type="EMBL" id="QIP13890.1"/>
    </source>
</evidence>
<dbReference type="SUPFAM" id="SSF53335">
    <property type="entry name" value="S-adenosyl-L-methionine-dependent methyltransferases"/>
    <property type="match status" value="1"/>
</dbReference>
<dbReference type="AlphaFoldDB" id="A0A6G9ANB3"/>
<keyword evidence="2" id="KW-1185">Reference proteome</keyword>
<protein>
    <recommendedName>
        <fullName evidence="3">FkbM family methyltransferase</fullName>
    </recommendedName>
</protein>
<name>A0A6G9ANB3_9BACT</name>
<proteinExistence type="predicted"/>
<organism evidence="1 2">
    <name type="scientific">Spirosoma aureum</name>
    <dbReference type="NCBI Taxonomy" id="2692134"/>
    <lineage>
        <taxon>Bacteria</taxon>
        <taxon>Pseudomonadati</taxon>
        <taxon>Bacteroidota</taxon>
        <taxon>Cytophagia</taxon>
        <taxon>Cytophagales</taxon>
        <taxon>Cytophagaceae</taxon>
        <taxon>Spirosoma</taxon>
    </lineage>
</organism>
<reference evidence="1 2" key="1">
    <citation type="submission" date="2020-03" db="EMBL/GenBank/DDBJ databases">
        <authorList>
            <person name="Kim M.K."/>
        </authorList>
    </citation>
    <scope>NUCLEOTIDE SEQUENCE [LARGE SCALE GENOMIC DNA]</scope>
    <source>
        <strain evidence="1 2">BT328</strain>
    </source>
</reference>
<evidence type="ECO:0000313" key="2">
    <source>
        <dbReference type="Proteomes" id="UP000501802"/>
    </source>
</evidence>
<dbReference type="EMBL" id="CP050063">
    <property type="protein sequence ID" value="QIP13890.1"/>
    <property type="molecule type" value="Genomic_DNA"/>
</dbReference>
<dbReference type="Gene3D" id="3.40.50.150">
    <property type="entry name" value="Vaccinia Virus protein VP39"/>
    <property type="match status" value="1"/>
</dbReference>